<comment type="caution">
    <text evidence="3">The sequence shown here is derived from an EMBL/GenBank/DDBJ whole genome shotgun (WGS) entry which is preliminary data.</text>
</comment>
<organism evidence="3 4">
    <name type="scientific">Didymodactylos carnosus</name>
    <dbReference type="NCBI Taxonomy" id="1234261"/>
    <lineage>
        <taxon>Eukaryota</taxon>
        <taxon>Metazoa</taxon>
        <taxon>Spiralia</taxon>
        <taxon>Gnathifera</taxon>
        <taxon>Rotifera</taxon>
        <taxon>Eurotatoria</taxon>
        <taxon>Bdelloidea</taxon>
        <taxon>Philodinida</taxon>
        <taxon>Philodinidae</taxon>
        <taxon>Didymodactylos</taxon>
    </lineage>
</organism>
<evidence type="ECO:0000313" key="3">
    <source>
        <dbReference type="EMBL" id="CAF4156053.1"/>
    </source>
</evidence>
<dbReference type="AlphaFoldDB" id="A0A8S2RB59"/>
<feature type="region of interest" description="Disordered" evidence="1">
    <location>
        <begin position="386"/>
        <end position="409"/>
    </location>
</feature>
<dbReference type="Proteomes" id="UP000677228">
    <property type="component" value="Unassembled WGS sequence"/>
</dbReference>
<reference evidence="3" key="1">
    <citation type="submission" date="2021-02" db="EMBL/GenBank/DDBJ databases">
        <authorList>
            <person name="Nowell W R."/>
        </authorList>
    </citation>
    <scope>NUCLEOTIDE SEQUENCE</scope>
</reference>
<proteinExistence type="predicted"/>
<feature type="compositionally biased region" description="Polar residues" evidence="1">
    <location>
        <begin position="394"/>
        <end position="409"/>
    </location>
</feature>
<evidence type="ECO:0000256" key="1">
    <source>
        <dbReference type="SAM" id="MobiDB-lite"/>
    </source>
</evidence>
<evidence type="ECO:0000313" key="2">
    <source>
        <dbReference type="EMBL" id="CAF1345026.1"/>
    </source>
</evidence>
<name>A0A8S2RB59_9BILA</name>
<protein>
    <submittedName>
        <fullName evidence="3">Uncharacterized protein</fullName>
    </submittedName>
</protein>
<sequence>MSLINKLVPVTDVSIDEFLNIFYELERILLDNSDCDLIIPYIDRLSTKIHSAYQRIKDKQFSILLDLLTNLIIKVMDILEIVDRSPIIIPHLISFVQYLPKFVENIDLHVFSSNSLLAEKILNFYLKLLNCTRIKNYLESIEQREIHDPLFNTILTIITCCFCDIEQLSINALDASKSTIELFISFIDRDHLQSETSGNLLRLLKVLHKKSHFTSAFIQIGYPQACLRWISQPDLSYDNQYYILNILHNISRHNSGTQILNEQNALETLRLYKQRFMLKASTLTRNNILIIISNNKMIIMFWLIIEEIRPNIIQNSTSLFKTVNSFYFSSGFNETDFIIEPNNDPQTRAMASWIEEQTQKQLNNGARKLPTIQCIKQGNNETIYFNDESDESTGESGQIYSDYGLSSSE</sequence>
<evidence type="ECO:0000313" key="4">
    <source>
        <dbReference type="Proteomes" id="UP000682733"/>
    </source>
</evidence>
<dbReference type="EMBL" id="CAJOBA010043877">
    <property type="protein sequence ID" value="CAF4156053.1"/>
    <property type="molecule type" value="Genomic_DNA"/>
</dbReference>
<gene>
    <name evidence="2" type="ORF">OVA965_LOCUS30525</name>
    <name evidence="3" type="ORF">TMI583_LOCUS31332</name>
</gene>
<accession>A0A8S2RB59</accession>
<dbReference type="Proteomes" id="UP000682733">
    <property type="component" value="Unassembled WGS sequence"/>
</dbReference>
<dbReference type="EMBL" id="CAJNOK010022242">
    <property type="protein sequence ID" value="CAF1345026.1"/>
    <property type="molecule type" value="Genomic_DNA"/>
</dbReference>